<feature type="transmembrane region" description="Helical" evidence="2">
    <location>
        <begin position="12"/>
        <end position="38"/>
    </location>
</feature>
<evidence type="ECO:0000256" key="1">
    <source>
        <dbReference type="SAM" id="MobiDB-lite"/>
    </source>
</evidence>
<name>A0AAV6SG59_SOLSE</name>
<keyword evidence="2" id="KW-0812">Transmembrane</keyword>
<protein>
    <recommendedName>
        <fullName evidence="6">Secreted protein</fullName>
    </recommendedName>
</protein>
<organism evidence="4 5">
    <name type="scientific">Solea senegalensis</name>
    <name type="common">Senegalese sole</name>
    <dbReference type="NCBI Taxonomy" id="28829"/>
    <lineage>
        <taxon>Eukaryota</taxon>
        <taxon>Metazoa</taxon>
        <taxon>Chordata</taxon>
        <taxon>Craniata</taxon>
        <taxon>Vertebrata</taxon>
        <taxon>Euteleostomi</taxon>
        <taxon>Actinopterygii</taxon>
        <taxon>Neopterygii</taxon>
        <taxon>Teleostei</taxon>
        <taxon>Neoteleostei</taxon>
        <taxon>Acanthomorphata</taxon>
        <taxon>Carangaria</taxon>
        <taxon>Pleuronectiformes</taxon>
        <taxon>Pleuronectoidei</taxon>
        <taxon>Soleidae</taxon>
        <taxon>Solea</taxon>
    </lineage>
</organism>
<keyword evidence="3" id="KW-0732">Signal</keyword>
<reference evidence="4 5" key="1">
    <citation type="journal article" date="2021" name="Sci. Rep.">
        <title>Chromosome anchoring in Senegalese sole (Solea senegalensis) reveals sex-associated markers and genome rearrangements in flatfish.</title>
        <authorList>
            <person name="Guerrero-Cozar I."/>
            <person name="Gomez-Garrido J."/>
            <person name="Berbel C."/>
            <person name="Martinez-Blanch J.F."/>
            <person name="Alioto T."/>
            <person name="Claros M.G."/>
            <person name="Gagnaire P.A."/>
            <person name="Manchado M."/>
        </authorList>
    </citation>
    <scope>NUCLEOTIDE SEQUENCE [LARGE SCALE GENOMIC DNA]</scope>
    <source>
        <strain evidence="4">Sse05_10M</strain>
    </source>
</reference>
<proteinExistence type="predicted"/>
<feature type="signal peptide" evidence="3">
    <location>
        <begin position="1"/>
        <end position="21"/>
    </location>
</feature>
<comment type="caution">
    <text evidence="4">The sequence shown here is derived from an EMBL/GenBank/DDBJ whole genome shotgun (WGS) entry which is preliminary data.</text>
</comment>
<dbReference type="EMBL" id="JAGKHQ010000005">
    <property type="protein sequence ID" value="KAG7515472.1"/>
    <property type="molecule type" value="Genomic_DNA"/>
</dbReference>
<keyword evidence="2" id="KW-1133">Transmembrane helix</keyword>
<evidence type="ECO:0000313" key="4">
    <source>
        <dbReference type="EMBL" id="KAG7515472.1"/>
    </source>
</evidence>
<feature type="chain" id="PRO_5043574405" description="Secreted protein" evidence="3">
    <location>
        <begin position="22"/>
        <end position="100"/>
    </location>
</feature>
<evidence type="ECO:0008006" key="6">
    <source>
        <dbReference type="Google" id="ProtNLM"/>
    </source>
</evidence>
<gene>
    <name evidence="4" type="ORF">JOB18_009057</name>
</gene>
<dbReference type="Proteomes" id="UP000693946">
    <property type="component" value="Linkage Group LG13"/>
</dbReference>
<dbReference type="AlphaFoldDB" id="A0AAV6SG59"/>
<evidence type="ECO:0000256" key="2">
    <source>
        <dbReference type="SAM" id="Phobius"/>
    </source>
</evidence>
<feature type="region of interest" description="Disordered" evidence="1">
    <location>
        <begin position="41"/>
        <end position="62"/>
    </location>
</feature>
<accession>A0AAV6SG59</accession>
<keyword evidence="5" id="KW-1185">Reference proteome</keyword>
<sequence>MHVSPFLNGSSALLTSHSVCCCCCRAIVTCVCVCGVTVNDRKREREREREGGRGRETHRENLRGSRSVLLGWKEQTRDGFLHDVSTVEGTHPSHPPKKRV</sequence>
<evidence type="ECO:0000256" key="3">
    <source>
        <dbReference type="SAM" id="SignalP"/>
    </source>
</evidence>
<keyword evidence="2" id="KW-0472">Membrane</keyword>
<evidence type="ECO:0000313" key="5">
    <source>
        <dbReference type="Proteomes" id="UP000693946"/>
    </source>
</evidence>